<dbReference type="PANTHER" id="PTHR12346">
    <property type="entry name" value="SIN3B-RELATED"/>
    <property type="match status" value="1"/>
</dbReference>
<name>A0A8X7SCL5_BRACI</name>
<comment type="caution">
    <text evidence="6">The sequence shown here is derived from an EMBL/GenBank/DDBJ whole genome shotgun (WGS) entry which is preliminary data.</text>
</comment>
<dbReference type="InterPro" id="IPR003822">
    <property type="entry name" value="PAH"/>
</dbReference>
<dbReference type="GO" id="GO:0000785">
    <property type="term" value="C:chromatin"/>
    <property type="evidence" value="ECO:0007669"/>
    <property type="project" value="TreeGrafter"/>
</dbReference>
<dbReference type="GO" id="GO:0003714">
    <property type="term" value="F:transcription corepressor activity"/>
    <property type="evidence" value="ECO:0007669"/>
    <property type="project" value="InterPro"/>
</dbReference>
<evidence type="ECO:0000313" key="7">
    <source>
        <dbReference type="Proteomes" id="UP000886595"/>
    </source>
</evidence>
<protein>
    <submittedName>
        <fullName evidence="6">Uncharacterized protein</fullName>
    </submittedName>
</protein>
<feature type="region of interest" description="Disordered" evidence="5">
    <location>
        <begin position="248"/>
        <end position="270"/>
    </location>
</feature>
<dbReference type="Gene3D" id="1.20.1160.11">
    <property type="entry name" value="Paired amphipathic helix"/>
    <property type="match status" value="3"/>
</dbReference>
<dbReference type="PANTHER" id="PTHR12346:SF0">
    <property type="entry name" value="SIN3A, ISOFORM G"/>
    <property type="match status" value="1"/>
</dbReference>
<dbReference type="InterPro" id="IPR036600">
    <property type="entry name" value="PAH_sf"/>
</dbReference>
<dbReference type="PROSITE" id="PS51477">
    <property type="entry name" value="PAH"/>
    <property type="match status" value="3"/>
</dbReference>
<dbReference type="FunFam" id="1.20.1160.11:FF:000009">
    <property type="entry name" value="F3I6.18 protein"/>
    <property type="match status" value="1"/>
</dbReference>
<evidence type="ECO:0000256" key="4">
    <source>
        <dbReference type="PROSITE-ProRule" id="PRU00810"/>
    </source>
</evidence>
<dbReference type="FunFam" id="1.20.1160.11:FF:000001">
    <property type="entry name" value="Paired amphipathic helix protein Sin3"/>
    <property type="match status" value="1"/>
</dbReference>
<evidence type="ECO:0000256" key="3">
    <source>
        <dbReference type="ARBA" id="ARBA00023242"/>
    </source>
</evidence>
<keyword evidence="2" id="KW-0678">Repressor</keyword>
<dbReference type="Proteomes" id="UP000886595">
    <property type="component" value="Unassembled WGS sequence"/>
</dbReference>
<evidence type="ECO:0000313" key="6">
    <source>
        <dbReference type="EMBL" id="KAG2303748.1"/>
    </source>
</evidence>
<evidence type="ECO:0000256" key="5">
    <source>
        <dbReference type="SAM" id="MobiDB-lite"/>
    </source>
</evidence>
<dbReference type="InterPro" id="IPR039774">
    <property type="entry name" value="Sin3-like"/>
</dbReference>
<sequence>MGGGRVHPKNQMFSYAKQYIARVKEALKDEPEKFQVFVDMLHYFTTHRRDDEATILATMDTLLKDHPELRLDFNYFLPFEPESIIPPPEAKSIIPPEAESTIPPPEAESIISQPPEAERVITPKAERTITPDAPEAERAITPEANEGLRQYQTMVDRRVSRKPTFDDDAHPYITSVRKAFRDEPGKYEEFLGILHDYKHLRYDVPSTTARMKELMKEHQKLYLGFKVFLPDHAKTTIILKVKRTIPSPKAEHHDADQSNSNKRKRVESADGTSFMDKLKIRFRSLDTHVVESFRKTMKKYEEGKKSKRKVYNKILNLLYYHEDLTEEFTRYFKRQKYQLE</sequence>
<dbReference type="GO" id="GO:0000118">
    <property type="term" value="C:histone deacetylase complex"/>
    <property type="evidence" value="ECO:0007669"/>
    <property type="project" value="TreeGrafter"/>
</dbReference>
<dbReference type="OrthoDB" id="10265969at2759"/>
<accession>A0A8X7SCL5</accession>
<keyword evidence="7" id="KW-1185">Reference proteome</keyword>
<evidence type="ECO:0000256" key="2">
    <source>
        <dbReference type="ARBA" id="ARBA00022491"/>
    </source>
</evidence>
<dbReference type="EMBL" id="JAAMPC010000007">
    <property type="protein sequence ID" value="KAG2303748.1"/>
    <property type="molecule type" value="Genomic_DNA"/>
</dbReference>
<gene>
    <name evidence="6" type="ORF">Bca52824_032399</name>
</gene>
<dbReference type="AlphaFoldDB" id="A0A8X7SCL5"/>
<dbReference type="SUPFAM" id="SSF47762">
    <property type="entry name" value="PAH2 domain"/>
    <property type="match status" value="3"/>
</dbReference>
<reference evidence="6 7" key="1">
    <citation type="submission" date="2020-02" db="EMBL/GenBank/DDBJ databases">
        <authorList>
            <person name="Ma Q."/>
            <person name="Huang Y."/>
            <person name="Song X."/>
            <person name="Pei D."/>
        </authorList>
    </citation>
    <scope>NUCLEOTIDE SEQUENCE [LARGE SCALE GENOMIC DNA]</scope>
    <source>
        <strain evidence="6">Sxm20200214</strain>
        <tissue evidence="6">Leaf</tissue>
    </source>
</reference>
<evidence type="ECO:0000256" key="1">
    <source>
        <dbReference type="ARBA" id="ARBA00004123"/>
    </source>
</evidence>
<organism evidence="6 7">
    <name type="scientific">Brassica carinata</name>
    <name type="common">Ethiopian mustard</name>
    <name type="synonym">Abyssinian cabbage</name>
    <dbReference type="NCBI Taxonomy" id="52824"/>
    <lineage>
        <taxon>Eukaryota</taxon>
        <taxon>Viridiplantae</taxon>
        <taxon>Streptophyta</taxon>
        <taxon>Embryophyta</taxon>
        <taxon>Tracheophyta</taxon>
        <taxon>Spermatophyta</taxon>
        <taxon>Magnoliopsida</taxon>
        <taxon>eudicotyledons</taxon>
        <taxon>Gunneridae</taxon>
        <taxon>Pentapetalae</taxon>
        <taxon>rosids</taxon>
        <taxon>malvids</taxon>
        <taxon>Brassicales</taxon>
        <taxon>Brassicaceae</taxon>
        <taxon>Brassiceae</taxon>
        <taxon>Brassica</taxon>
    </lineage>
</organism>
<dbReference type="GO" id="GO:0000122">
    <property type="term" value="P:negative regulation of transcription by RNA polymerase II"/>
    <property type="evidence" value="ECO:0007669"/>
    <property type="project" value="TreeGrafter"/>
</dbReference>
<keyword evidence="3 4" id="KW-0539">Nucleus</keyword>
<comment type="subcellular location">
    <subcellularLocation>
        <location evidence="1 4">Nucleus</location>
    </subcellularLocation>
</comment>
<proteinExistence type="predicted"/>
<dbReference type="Pfam" id="PF02671">
    <property type="entry name" value="PAH"/>
    <property type="match status" value="3"/>
</dbReference>